<dbReference type="InterPro" id="IPR040457">
    <property type="entry name" value="GCP_C"/>
</dbReference>
<dbReference type="GO" id="GO:0000922">
    <property type="term" value="C:spindle pole"/>
    <property type="evidence" value="ECO:0007669"/>
    <property type="project" value="InterPro"/>
</dbReference>
<organism evidence="10 11">
    <name type="scientific">Lasallia pustulata</name>
    <dbReference type="NCBI Taxonomy" id="136370"/>
    <lineage>
        <taxon>Eukaryota</taxon>
        <taxon>Fungi</taxon>
        <taxon>Dikarya</taxon>
        <taxon>Ascomycota</taxon>
        <taxon>Pezizomycotina</taxon>
        <taxon>Lecanoromycetes</taxon>
        <taxon>OSLEUM clade</taxon>
        <taxon>Umbilicariomycetidae</taxon>
        <taxon>Umbilicariales</taxon>
        <taxon>Umbilicariaceae</taxon>
        <taxon>Lasallia</taxon>
    </lineage>
</organism>
<dbReference type="Pfam" id="PF17681">
    <property type="entry name" value="GCP_N_terminal"/>
    <property type="match status" value="1"/>
</dbReference>
<evidence type="ECO:0000256" key="1">
    <source>
        <dbReference type="ARBA" id="ARBA00004267"/>
    </source>
</evidence>
<reference evidence="10 11" key="1">
    <citation type="submission" date="2019-09" db="EMBL/GenBank/DDBJ databases">
        <title>The hologenome of the rock-dwelling lichen Lasallia pustulata.</title>
        <authorList>
            <person name="Greshake Tzovaras B."/>
            <person name="Segers F."/>
            <person name="Bicker A."/>
            <person name="Dal Grande F."/>
            <person name="Otte J."/>
            <person name="Hankeln T."/>
            <person name="Schmitt I."/>
            <person name="Ebersberger I."/>
        </authorList>
    </citation>
    <scope>NUCLEOTIDE SEQUENCE [LARGE SCALE GENOMIC DNA]</scope>
    <source>
        <strain evidence="10">A1-1</strain>
    </source>
</reference>
<gene>
    <name evidence="10" type="ORF">FRX48_06908</name>
</gene>
<evidence type="ECO:0000256" key="5">
    <source>
        <dbReference type="ARBA" id="ARBA00023212"/>
    </source>
</evidence>
<dbReference type="Gene3D" id="1.20.120.1900">
    <property type="entry name" value="Gamma-tubulin complex, C-terminal domain"/>
    <property type="match status" value="1"/>
</dbReference>
<dbReference type="EMBL" id="VXIT01000011">
    <property type="protein sequence ID" value="KAA6409355.1"/>
    <property type="molecule type" value="Genomic_DNA"/>
</dbReference>
<evidence type="ECO:0000256" key="4">
    <source>
        <dbReference type="ARBA" id="ARBA00022701"/>
    </source>
</evidence>
<evidence type="ECO:0000259" key="8">
    <source>
        <dbReference type="Pfam" id="PF04130"/>
    </source>
</evidence>
<sequence length="772" mass="85647">MLHELLLALSGHPSPLFSVADEDSHESSNAFPLLSPPERALLSSLAHLGDLHITLRARTSTISTSHPSTVCRAISTAVVSKHLAKFQQKILGVEKGILQQDAGVVGAYNIVPLSGLVGEFDGWRRRLDWLWNLVQYMLPEDGGNASDQRGSSSPSARPCTGAQIIDKLRDEAQTGYPDLERIALDLLVVGEGAWLRQVSAWVLYGRLPTFGAEDFFVSAEAGNHQGHCSKALVYGIRRGLLPKIVTLSTANSILFVGKSLNHIRDRMPMTPNPSLETSSSPELSLLPVHLRYLSSLSSPLTSSNLSHTIGAIRLSLSQNALRKLLPLSKIVSILSVLKDYFLLELGDFAIALISEADRRMASRHRGPAIDSRRQDLESLIGVVIKEGEVSAILARTWNALASLRGLDDDDEDEEYDLARQLLHISTKQTIPEQSPLSASSQSLLEKLRSANVSFDDVLLPTPTTLSMQPPSPLDLFLIPSDVEIYSYTHAYLLALRRAHLHLTGLWKLPFLRKQHPAPLGPPRSCSDAGQEALLRARERSNTRSKSMRAVWATTATATFLLAEVGEYLQGEVIRSSWTTFQAWLDPTYRDRSMERGVSKFHISSSNGEFSHGEPAPSPSPQKQQTHRDPETLSNAHRHYLECLVHSLLLDDLPYTRALRLFMTHIDHLIALIERLSVVQRRLDLETDAGVIHTFTNYRDEELELHKDLGEARLTVDRDVANLVQRLRDIDAERAGAETHVFDHGATGDDSFVPWRSGGIDRLLMKLDFASLR</sequence>
<dbReference type="GO" id="GO:0000930">
    <property type="term" value="C:gamma-tubulin complex"/>
    <property type="evidence" value="ECO:0007669"/>
    <property type="project" value="UniProtKB-ARBA"/>
</dbReference>
<dbReference type="InterPro" id="IPR041470">
    <property type="entry name" value="GCP_N"/>
</dbReference>
<feature type="region of interest" description="Disordered" evidence="7">
    <location>
        <begin position="603"/>
        <end position="631"/>
    </location>
</feature>
<proteinExistence type="inferred from homology"/>
<evidence type="ECO:0000256" key="7">
    <source>
        <dbReference type="SAM" id="MobiDB-lite"/>
    </source>
</evidence>
<feature type="domain" description="Gamma tubulin complex component C-terminal" evidence="8">
    <location>
        <begin position="334"/>
        <end position="768"/>
    </location>
</feature>
<comment type="similarity">
    <text evidence="2 6">Belongs to the TUBGCP family.</text>
</comment>
<dbReference type="OrthoDB" id="78652at2759"/>
<dbReference type="GO" id="GO:0005874">
    <property type="term" value="C:microtubule"/>
    <property type="evidence" value="ECO:0007669"/>
    <property type="project" value="UniProtKB-KW"/>
</dbReference>
<evidence type="ECO:0000313" key="10">
    <source>
        <dbReference type="EMBL" id="KAA6409355.1"/>
    </source>
</evidence>
<keyword evidence="5 6" id="KW-0206">Cytoskeleton</keyword>
<dbReference type="PANTHER" id="PTHR19302:SF27">
    <property type="entry name" value="GAMMA-TUBULIN COMPLEX COMPONENT 4"/>
    <property type="match status" value="1"/>
</dbReference>
<keyword evidence="3 6" id="KW-0963">Cytoplasm</keyword>
<dbReference type="GO" id="GO:0007020">
    <property type="term" value="P:microtubule nucleation"/>
    <property type="evidence" value="ECO:0007669"/>
    <property type="project" value="InterPro"/>
</dbReference>
<keyword evidence="4 6" id="KW-0493">Microtubule</keyword>
<dbReference type="AlphaFoldDB" id="A0A5M8PK94"/>
<dbReference type="PANTHER" id="PTHR19302">
    <property type="entry name" value="GAMMA TUBULIN COMPLEX PROTEIN"/>
    <property type="match status" value="1"/>
</dbReference>
<comment type="subcellular location">
    <subcellularLocation>
        <location evidence="1 6">Cytoplasm</location>
        <location evidence="1 6">Cytoskeleton</location>
        <location evidence="1 6">Microtubule organizing center</location>
    </subcellularLocation>
</comment>
<dbReference type="InterPro" id="IPR042241">
    <property type="entry name" value="GCP_C_sf"/>
</dbReference>
<dbReference type="Proteomes" id="UP000324767">
    <property type="component" value="Unassembled WGS sequence"/>
</dbReference>
<evidence type="ECO:0000259" key="9">
    <source>
        <dbReference type="Pfam" id="PF17681"/>
    </source>
</evidence>
<dbReference type="GO" id="GO:0051225">
    <property type="term" value="P:spindle assembly"/>
    <property type="evidence" value="ECO:0007669"/>
    <property type="project" value="TreeGrafter"/>
</dbReference>
<dbReference type="InterPro" id="IPR007259">
    <property type="entry name" value="GCP"/>
</dbReference>
<evidence type="ECO:0000313" key="11">
    <source>
        <dbReference type="Proteomes" id="UP000324767"/>
    </source>
</evidence>
<dbReference type="GO" id="GO:0000278">
    <property type="term" value="P:mitotic cell cycle"/>
    <property type="evidence" value="ECO:0007669"/>
    <property type="project" value="TreeGrafter"/>
</dbReference>
<evidence type="ECO:0000256" key="2">
    <source>
        <dbReference type="ARBA" id="ARBA00010337"/>
    </source>
</evidence>
<dbReference type="GO" id="GO:0051011">
    <property type="term" value="F:microtubule minus-end binding"/>
    <property type="evidence" value="ECO:0007669"/>
    <property type="project" value="TreeGrafter"/>
</dbReference>
<evidence type="ECO:0000256" key="6">
    <source>
        <dbReference type="RuleBase" id="RU363050"/>
    </source>
</evidence>
<dbReference type="Pfam" id="PF04130">
    <property type="entry name" value="GCP_C_terminal"/>
    <property type="match status" value="1"/>
</dbReference>
<accession>A0A5M8PK94</accession>
<protein>
    <recommendedName>
        <fullName evidence="6">Spindle pole body component</fullName>
    </recommendedName>
</protein>
<dbReference type="GO" id="GO:0043015">
    <property type="term" value="F:gamma-tubulin binding"/>
    <property type="evidence" value="ECO:0007669"/>
    <property type="project" value="InterPro"/>
</dbReference>
<evidence type="ECO:0000256" key="3">
    <source>
        <dbReference type="ARBA" id="ARBA00022490"/>
    </source>
</evidence>
<dbReference type="GO" id="GO:0031122">
    <property type="term" value="P:cytoplasmic microtubule organization"/>
    <property type="evidence" value="ECO:0007669"/>
    <property type="project" value="TreeGrafter"/>
</dbReference>
<feature type="domain" description="Gamma tubulin complex component protein N-terminal" evidence="9">
    <location>
        <begin position="2"/>
        <end position="322"/>
    </location>
</feature>
<name>A0A5M8PK94_9LECA</name>
<comment type="caution">
    <text evidence="10">The sequence shown here is derived from an EMBL/GenBank/DDBJ whole genome shotgun (WGS) entry which is preliminary data.</text>
</comment>
<dbReference type="GO" id="GO:0044732">
    <property type="term" value="C:mitotic spindle pole body"/>
    <property type="evidence" value="ECO:0007669"/>
    <property type="project" value="TreeGrafter"/>
</dbReference>
<dbReference type="GO" id="GO:0051321">
    <property type="term" value="P:meiotic cell cycle"/>
    <property type="evidence" value="ECO:0007669"/>
    <property type="project" value="TreeGrafter"/>
</dbReference>